<dbReference type="Gene3D" id="3.40.50.12780">
    <property type="entry name" value="N-terminal domain of ligase-like"/>
    <property type="match status" value="1"/>
</dbReference>
<dbReference type="AlphaFoldDB" id="A0A420HLZ8"/>
<dbReference type="CDD" id="cd05941">
    <property type="entry name" value="MCS"/>
    <property type="match status" value="1"/>
</dbReference>
<evidence type="ECO:0000259" key="2">
    <source>
        <dbReference type="Pfam" id="PF13193"/>
    </source>
</evidence>
<dbReference type="PANTHER" id="PTHR43201">
    <property type="entry name" value="ACYL-COA SYNTHETASE"/>
    <property type="match status" value="1"/>
</dbReference>
<gene>
    <name evidence="3" type="ORF">GcC1_183003</name>
</gene>
<dbReference type="GO" id="GO:0006631">
    <property type="term" value="P:fatty acid metabolic process"/>
    <property type="evidence" value="ECO:0007669"/>
    <property type="project" value="TreeGrafter"/>
</dbReference>
<protein>
    <submittedName>
        <fullName evidence="3">Acyl-CoA synthetase family member 3, mitochondrial</fullName>
    </submittedName>
</protein>
<feature type="domain" description="AMP-binding enzyme C-terminal" evidence="2">
    <location>
        <begin position="506"/>
        <end position="586"/>
    </location>
</feature>
<dbReference type="InterPro" id="IPR000873">
    <property type="entry name" value="AMP-dep_synth/lig_dom"/>
</dbReference>
<dbReference type="SUPFAM" id="SSF56801">
    <property type="entry name" value="Acetyl-CoA synthetase-like"/>
    <property type="match status" value="1"/>
</dbReference>
<dbReference type="PANTHER" id="PTHR43201:SF28">
    <property type="entry name" value="ENZYME, PUTATIVE (AFU_ORTHOLOGUE AFUA_7G01530)-RELATED"/>
    <property type="match status" value="1"/>
</dbReference>
<name>A0A420HLZ8_9PEZI</name>
<dbReference type="InterPro" id="IPR025110">
    <property type="entry name" value="AMP-bd_C"/>
</dbReference>
<dbReference type="InterPro" id="IPR042099">
    <property type="entry name" value="ANL_N_sf"/>
</dbReference>
<evidence type="ECO:0000313" key="3">
    <source>
        <dbReference type="EMBL" id="RKF58436.1"/>
    </source>
</evidence>
<comment type="caution">
    <text evidence="3">The sequence shown here is derived from an EMBL/GenBank/DDBJ whole genome shotgun (WGS) entry which is preliminary data.</text>
</comment>
<feature type="domain" description="AMP-dependent synthetase/ligase" evidence="1">
    <location>
        <begin position="55"/>
        <end position="436"/>
    </location>
</feature>
<dbReference type="InterPro" id="IPR045851">
    <property type="entry name" value="AMP-bd_C_sf"/>
</dbReference>
<organism evidence="3 4">
    <name type="scientific">Golovinomyces cichoracearum</name>
    <dbReference type="NCBI Taxonomy" id="62708"/>
    <lineage>
        <taxon>Eukaryota</taxon>
        <taxon>Fungi</taxon>
        <taxon>Dikarya</taxon>
        <taxon>Ascomycota</taxon>
        <taxon>Pezizomycotina</taxon>
        <taxon>Leotiomycetes</taxon>
        <taxon>Erysiphales</taxon>
        <taxon>Erysiphaceae</taxon>
        <taxon>Golovinomyces</taxon>
    </lineage>
</organism>
<dbReference type="OrthoDB" id="2962993at2759"/>
<dbReference type="Pfam" id="PF00501">
    <property type="entry name" value="AMP-binding"/>
    <property type="match status" value="1"/>
</dbReference>
<proteinExistence type="predicted"/>
<dbReference type="EMBL" id="MCBR01018302">
    <property type="protein sequence ID" value="RKF58436.1"/>
    <property type="molecule type" value="Genomic_DNA"/>
</dbReference>
<dbReference type="GO" id="GO:0031956">
    <property type="term" value="F:medium-chain fatty acid-CoA ligase activity"/>
    <property type="evidence" value="ECO:0007669"/>
    <property type="project" value="TreeGrafter"/>
</dbReference>
<dbReference type="Gene3D" id="3.30.300.30">
    <property type="match status" value="1"/>
</dbReference>
<dbReference type="Pfam" id="PF13193">
    <property type="entry name" value="AMP-binding_C"/>
    <property type="match status" value="1"/>
</dbReference>
<accession>A0A420HLZ8</accession>
<dbReference type="Proteomes" id="UP000285405">
    <property type="component" value="Unassembled WGS sequence"/>
</dbReference>
<evidence type="ECO:0000259" key="1">
    <source>
        <dbReference type="Pfam" id="PF00501"/>
    </source>
</evidence>
<reference evidence="3 4" key="1">
    <citation type="journal article" date="2018" name="BMC Genomics">
        <title>Comparative genome analyses reveal sequence features reflecting distinct modes of host-adaptation between dicot and monocot powdery mildew.</title>
        <authorList>
            <person name="Wu Y."/>
            <person name="Ma X."/>
            <person name="Pan Z."/>
            <person name="Kale S.D."/>
            <person name="Song Y."/>
            <person name="King H."/>
            <person name="Zhang Q."/>
            <person name="Presley C."/>
            <person name="Deng X."/>
            <person name="Wei C.I."/>
            <person name="Xiao S."/>
        </authorList>
    </citation>
    <scope>NUCLEOTIDE SEQUENCE [LARGE SCALE GENOMIC DNA]</scope>
    <source>
        <strain evidence="3">UCSC1</strain>
    </source>
</reference>
<evidence type="ECO:0000313" key="4">
    <source>
        <dbReference type="Proteomes" id="UP000285405"/>
    </source>
</evidence>
<sequence>MFRFASAASFGKLNQPRSSLISVIRFSKFTSPITYQFLRMASTLPRIPIFEAISAHDPCSTAVIHSKSGRRFSYGQLLKDVAKEKENLLELLGPNNCYGQRIAFMVENSYDYVVTLLSILGAHSIALPLSSNFPVSEIQYILSQSQSTIFLASSKFKSKAQKVIDSYEDKKLRFVQIEKKMEGSLNGKIVLEDPLHAEGGMILYTSGTTNRPKGVLLPQSVMTAQSKCLITAWRQSSKDHLIHILPLCHIHGIVNGILAPLFAGSKIEFLFPFNPSAVWERMAAPYVPNARTQEKISYITAVPTIYNRLLTTFPELSAELQKAAKTGISPANLRLNISGSASLPASIKKSWTELSGGNVLLERYGMTEVGMALSCGLAMEDRVDGSVGWPLPGVEVRLVETETNKVILHGEEIDIDGKERDGEIQLRGPTIFKEYFNNELATRMEHIESEDGCGRWFKTGDIASRKMVDTAGLGNQEWVRGPMYFIRGRKSTDIIKSGGEKVSALEVEGELLLLPQVSEAAVLAVSSGAWGQKIAAVVVLKPESERGSGEWTVTAMRRALKDRLARHKIPRLLKIVDHIPRNTMGKINKKELASAFFKDDISGDEAQK</sequence>